<organism evidence="2 3">
    <name type="scientific">Aeromonas hydrophila</name>
    <dbReference type="NCBI Taxonomy" id="644"/>
    <lineage>
        <taxon>Bacteria</taxon>
        <taxon>Pseudomonadati</taxon>
        <taxon>Pseudomonadota</taxon>
        <taxon>Gammaproteobacteria</taxon>
        <taxon>Aeromonadales</taxon>
        <taxon>Aeromonadaceae</taxon>
        <taxon>Aeromonas</taxon>
    </lineage>
</organism>
<reference evidence="2" key="2">
    <citation type="submission" date="2020-01" db="EMBL/GenBank/DDBJ databases">
        <authorList>
            <consortium name="NCBI Pathogen Detection Project"/>
        </authorList>
    </citation>
    <scope>NUCLEOTIDE SEQUENCE</scope>
    <source>
        <strain evidence="2">OLC2673_Aeromonas</strain>
    </source>
</reference>
<keyword evidence="1" id="KW-1133">Transmembrane helix</keyword>
<dbReference type="AlphaFoldDB" id="A0AAD3U740"/>
<comment type="caution">
    <text evidence="2">The sequence shown here is derived from an EMBL/GenBank/DDBJ whole genome shotgun (WGS) entry which is preliminary data.</text>
</comment>
<keyword evidence="1" id="KW-0812">Transmembrane</keyword>
<name>A0AAD3U740_AERHY</name>
<evidence type="ECO:0000313" key="2">
    <source>
        <dbReference type="EMBL" id="HAT6342479.1"/>
    </source>
</evidence>
<accession>A0AAD3U740</accession>
<gene>
    <name evidence="2" type="ORF">JAJ28_000130</name>
</gene>
<sequence length="53" mass="5776">MIVQTAEEYKQSTVDIAPSDIAIMFSWAFGAVVIIGWFPGFAIGVAKKVINIM</sequence>
<evidence type="ECO:0000256" key="1">
    <source>
        <dbReference type="SAM" id="Phobius"/>
    </source>
</evidence>
<evidence type="ECO:0000313" key="3">
    <source>
        <dbReference type="Proteomes" id="UP000859505"/>
    </source>
</evidence>
<reference evidence="2" key="1">
    <citation type="journal article" date="2018" name="Genome Biol.">
        <title>SKESA: strategic k-mer extension for scrupulous assemblies.</title>
        <authorList>
            <person name="Souvorov A."/>
            <person name="Agarwala R."/>
            <person name="Lipman D.J."/>
        </authorList>
    </citation>
    <scope>NUCLEOTIDE SEQUENCE</scope>
    <source>
        <strain evidence="2">OLC2673_Aeromonas</strain>
    </source>
</reference>
<feature type="transmembrane region" description="Helical" evidence="1">
    <location>
        <begin position="21"/>
        <end position="46"/>
    </location>
</feature>
<keyword evidence="1" id="KW-0472">Membrane</keyword>
<protein>
    <submittedName>
        <fullName evidence="2">Uncharacterized protein</fullName>
    </submittedName>
</protein>
<dbReference type="EMBL" id="DACTUL010000001">
    <property type="protein sequence ID" value="HAT6342479.1"/>
    <property type="molecule type" value="Genomic_DNA"/>
</dbReference>
<proteinExistence type="predicted"/>
<dbReference type="Proteomes" id="UP000859505">
    <property type="component" value="Unassembled WGS sequence"/>
</dbReference>